<protein>
    <recommendedName>
        <fullName evidence="3">Glycosyltransferase family 4 protein</fullName>
    </recommendedName>
</protein>
<proteinExistence type="predicted"/>
<evidence type="ECO:0000313" key="2">
    <source>
        <dbReference type="Proteomes" id="UP000198233"/>
    </source>
</evidence>
<evidence type="ECO:0008006" key="3">
    <source>
        <dbReference type="Google" id="ProtNLM"/>
    </source>
</evidence>
<sequence>MNILFFVNDKVDFSTGVGIKITSQSKAMSFLSDDYYFIYAHDSSKYRVSSDGSVLKERWAFTPLLLRYQFDNLLRFIIDNNIELIYIRYTHFSSPTFLRFLCELKKHNIIIVLEFPTFPYDSEYNSLGFLSKVKLEIDKVFRCRLHEFVDYAVTFTENDKDILGMKTICISNAVDRMAIEKRGETLRELESATFPETIVFTAVSSMHSWHGIDRFINSIEAYIRKIGTSIKIKFNVVGDGPQLIPLKNMVEDKNLSQYVLFHGQLTGKELESILLSTHIGVDSLGRFRSGNLSNNSLKSKEYLSYGLPVLKSHIDKSIDSSGFVFNVKNDESIINIDNLLTLYQKLLTTSNRLAINEFCRSNFSWDVQLSQILESVSVDK</sequence>
<dbReference type="AlphaFoldDB" id="A0AAC9U0W5"/>
<gene>
    <name evidence="1" type="ORF">CFF01_12455</name>
</gene>
<dbReference type="Gene3D" id="3.40.50.2000">
    <property type="entry name" value="Glycogen Phosphorylase B"/>
    <property type="match status" value="2"/>
</dbReference>
<name>A0AAC9U0W5_9GAMM</name>
<accession>A0AAC9U0W5</accession>
<dbReference type="RefSeq" id="WP_088905005.1">
    <property type="nucleotide sequence ID" value="NZ_CP022272.1"/>
</dbReference>
<evidence type="ECO:0000313" key="1">
    <source>
        <dbReference type="EMBL" id="ASJ97323.1"/>
    </source>
</evidence>
<dbReference type="Proteomes" id="UP000198233">
    <property type="component" value="Chromosome"/>
</dbReference>
<dbReference type="EMBL" id="CP022272">
    <property type="protein sequence ID" value="ASJ97323.1"/>
    <property type="molecule type" value="Genomic_DNA"/>
</dbReference>
<dbReference type="SUPFAM" id="SSF53756">
    <property type="entry name" value="UDP-Glycosyltransferase/glycogen phosphorylase"/>
    <property type="match status" value="1"/>
</dbReference>
<reference evidence="1 2" key="1">
    <citation type="submission" date="2017-06" db="EMBL/GenBank/DDBJ databases">
        <title>Complete genome sequence of Shewanella marisflavi EP1 associated with anaerobic 2,4-dinitrotoluene reduction and salt tolerance.</title>
        <authorList>
            <person name="Huang J."/>
        </authorList>
    </citation>
    <scope>NUCLEOTIDE SEQUENCE [LARGE SCALE GENOMIC DNA]</scope>
    <source>
        <strain evidence="1 2">EP1</strain>
    </source>
</reference>
<organism evidence="1 2">
    <name type="scientific">Shewanella marisflavi</name>
    <dbReference type="NCBI Taxonomy" id="260364"/>
    <lineage>
        <taxon>Bacteria</taxon>
        <taxon>Pseudomonadati</taxon>
        <taxon>Pseudomonadota</taxon>
        <taxon>Gammaproteobacteria</taxon>
        <taxon>Alteromonadales</taxon>
        <taxon>Shewanellaceae</taxon>
        <taxon>Shewanella</taxon>
    </lineage>
</organism>
<dbReference type="KEGG" id="smav:CFF01_12455"/>